<dbReference type="CDD" id="cd17917">
    <property type="entry name" value="DEXHc_RHA-like"/>
    <property type="match status" value="1"/>
</dbReference>
<evidence type="ECO:0000313" key="7">
    <source>
        <dbReference type="EMBL" id="CAF4942138.1"/>
    </source>
</evidence>
<feature type="domain" description="Helicase ATP-binding" evidence="5">
    <location>
        <begin position="20"/>
        <end position="184"/>
    </location>
</feature>
<dbReference type="GO" id="GO:0016787">
    <property type="term" value="F:hydrolase activity"/>
    <property type="evidence" value="ECO:0007669"/>
    <property type="project" value="UniProtKB-KW"/>
</dbReference>
<dbReference type="Pfam" id="PF00271">
    <property type="entry name" value="Helicase_C"/>
    <property type="match status" value="1"/>
</dbReference>
<dbReference type="Gene3D" id="1.20.120.1080">
    <property type="match status" value="1"/>
</dbReference>
<keyword evidence="8" id="KW-1185">Reference proteome</keyword>
<keyword evidence="2" id="KW-0378">Hydrolase</keyword>
<proteinExistence type="predicted"/>
<dbReference type="GO" id="GO:0002151">
    <property type="term" value="F:G-quadruplex RNA binding"/>
    <property type="evidence" value="ECO:0007669"/>
    <property type="project" value="TreeGrafter"/>
</dbReference>
<evidence type="ECO:0000256" key="1">
    <source>
        <dbReference type="ARBA" id="ARBA00022741"/>
    </source>
</evidence>
<dbReference type="AlphaFoldDB" id="A0A821XGM3"/>
<keyword evidence="3" id="KW-0347">Helicase</keyword>
<evidence type="ECO:0000256" key="4">
    <source>
        <dbReference type="ARBA" id="ARBA00022840"/>
    </source>
</evidence>
<dbReference type="GO" id="GO:0003724">
    <property type="term" value="F:RNA helicase activity"/>
    <property type="evidence" value="ECO:0007669"/>
    <property type="project" value="TreeGrafter"/>
</dbReference>
<dbReference type="SMART" id="SM00490">
    <property type="entry name" value="HELICc"/>
    <property type="match status" value="1"/>
</dbReference>
<dbReference type="GO" id="GO:0005737">
    <property type="term" value="C:cytoplasm"/>
    <property type="evidence" value="ECO:0007669"/>
    <property type="project" value="TreeGrafter"/>
</dbReference>
<dbReference type="SUPFAM" id="SSF52540">
    <property type="entry name" value="P-loop containing nucleoside triphosphate hydrolases"/>
    <property type="match status" value="1"/>
</dbReference>
<dbReference type="InterPro" id="IPR011545">
    <property type="entry name" value="DEAD/DEAH_box_helicase_dom"/>
</dbReference>
<dbReference type="InterPro" id="IPR027417">
    <property type="entry name" value="P-loop_NTPase"/>
</dbReference>
<evidence type="ECO:0000256" key="3">
    <source>
        <dbReference type="ARBA" id="ARBA00022806"/>
    </source>
</evidence>
<organism evidence="7 8">
    <name type="scientific">Pieris macdunnoughi</name>
    <dbReference type="NCBI Taxonomy" id="345717"/>
    <lineage>
        <taxon>Eukaryota</taxon>
        <taxon>Metazoa</taxon>
        <taxon>Ecdysozoa</taxon>
        <taxon>Arthropoda</taxon>
        <taxon>Hexapoda</taxon>
        <taxon>Insecta</taxon>
        <taxon>Pterygota</taxon>
        <taxon>Neoptera</taxon>
        <taxon>Endopterygota</taxon>
        <taxon>Lepidoptera</taxon>
        <taxon>Glossata</taxon>
        <taxon>Ditrysia</taxon>
        <taxon>Papilionoidea</taxon>
        <taxon>Pieridae</taxon>
        <taxon>Pierinae</taxon>
        <taxon>Pieris</taxon>
    </lineage>
</organism>
<name>A0A821XGM3_9NEOP</name>
<reference evidence="7" key="1">
    <citation type="submission" date="2021-02" db="EMBL/GenBank/DDBJ databases">
        <authorList>
            <person name="Steward A R."/>
        </authorList>
    </citation>
    <scope>NUCLEOTIDE SEQUENCE</scope>
</reference>
<dbReference type="PANTHER" id="PTHR18934:SF257">
    <property type="entry name" value="ATP-DEPENDENT RNA HELICASE DHX30"/>
    <property type="match status" value="1"/>
</dbReference>
<evidence type="ECO:0000313" key="8">
    <source>
        <dbReference type="Proteomes" id="UP000663880"/>
    </source>
</evidence>
<dbReference type="GO" id="GO:0005524">
    <property type="term" value="F:ATP binding"/>
    <property type="evidence" value="ECO:0007669"/>
    <property type="project" value="UniProtKB-KW"/>
</dbReference>
<dbReference type="PANTHER" id="PTHR18934">
    <property type="entry name" value="ATP-DEPENDENT RNA HELICASE"/>
    <property type="match status" value="1"/>
</dbReference>
<comment type="caution">
    <text evidence="7">The sequence shown here is derived from an EMBL/GenBank/DDBJ whole genome shotgun (WGS) entry which is preliminary data.</text>
</comment>
<dbReference type="PROSITE" id="PS51194">
    <property type="entry name" value="HELICASE_CTER"/>
    <property type="match status" value="1"/>
</dbReference>
<keyword evidence="4" id="KW-0067">ATP-binding</keyword>
<dbReference type="InterPro" id="IPR001650">
    <property type="entry name" value="Helicase_C-like"/>
</dbReference>
<keyword evidence="1" id="KW-0547">Nucleotide-binding</keyword>
<evidence type="ECO:0008006" key="9">
    <source>
        <dbReference type="Google" id="ProtNLM"/>
    </source>
</evidence>
<dbReference type="Proteomes" id="UP000663880">
    <property type="component" value="Unassembled WGS sequence"/>
</dbReference>
<evidence type="ECO:0000259" key="5">
    <source>
        <dbReference type="PROSITE" id="PS51192"/>
    </source>
</evidence>
<dbReference type="Gene3D" id="3.40.50.300">
    <property type="entry name" value="P-loop containing nucleotide triphosphate hydrolases"/>
    <property type="match status" value="2"/>
</dbReference>
<evidence type="ECO:0000259" key="6">
    <source>
        <dbReference type="PROSITE" id="PS51194"/>
    </source>
</evidence>
<dbReference type="GO" id="GO:0005634">
    <property type="term" value="C:nucleus"/>
    <property type="evidence" value="ECO:0007669"/>
    <property type="project" value="TreeGrafter"/>
</dbReference>
<evidence type="ECO:0000256" key="2">
    <source>
        <dbReference type="ARBA" id="ARBA00022801"/>
    </source>
</evidence>
<dbReference type="Pfam" id="PF00270">
    <property type="entry name" value="DEAD"/>
    <property type="match status" value="1"/>
</dbReference>
<dbReference type="EMBL" id="CAJOBZ010000067">
    <property type="protein sequence ID" value="CAF4942138.1"/>
    <property type="molecule type" value="Genomic_DNA"/>
</dbReference>
<accession>A0A821XGM3</accession>
<feature type="domain" description="Helicase C-terminal" evidence="6">
    <location>
        <begin position="229"/>
        <end position="397"/>
    </location>
</feature>
<dbReference type="PROSITE" id="PS51192">
    <property type="entry name" value="HELICASE_ATP_BIND_1"/>
    <property type="match status" value="1"/>
</dbReference>
<dbReference type="InterPro" id="IPR007502">
    <property type="entry name" value="Helicase-assoc_dom"/>
</dbReference>
<dbReference type="SMART" id="SM00847">
    <property type="entry name" value="HA2"/>
    <property type="match status" value="1"/>
</dbReference>
<gene>
    <name evidence="7" type="ORF">PMACD_LOCUS14824</name>
</gene>
<sequence>MLEKFKSSFNRNVMTREEITSKLETSRVAVIVGAAGCGKSTRVPAAILRYCGVGTTAIVSEPRRVAAIGLAQRVADELGENVGETVGYQVRLQSKPPRPPAGAILFCTSGVLLRRLQFNPGLEGCTHVIIDEAHERDVNTDITLLLLKRALKINPKLKIVVMSATLDIEVFTRYFEDCPLIEVPGRTFPVEDFYLDDVEKQFNIKLKNTRENCTKEDGKPLINCQEVVEVIKAVDNTKTEGAILVFLPGWAEIKKSKELLDQIYNDGTHLILPVHSRLSTADQTKMFNKPPPGVRKIVLSTNIAETSVTIPDVVHVIDTGAHKENRVKQGTGTASLETVWVSKAGSKQRAGRAGRVQPGFCYKLYTKEKEAELTAHTTPEILRIPLDQTVLDCKTYAPEEKVEDFLSQLPQPPSKDSLRFAVNDLIDLGALSKTEQLTRLGVLVSHLNISPRLARGVLHSAIVGNVVAAGNMVAHCSDNVEVFANAADRKDEIRNIKRKFSLTSDHAALHWIQDSFELKLEEVGWREVDGWCDMYGLRKDRLSYVKSLSNLHLEHLLKCGMLEKNPEVEDLNRYSNIDEMTSAILLSGSNTILFTKKMVKTKGKLKTAVELFTSLGERAHIGGESINYGITKRKHNTNLLTYFGGYHSTERRALVVHKTTLISPLTALLFSMGDVQKKASVEDTTDLYLPRHRLTIEVPTSQADHILRLREMLWNSFEYYIERNVNGIDFEEFTKTSTFKNTLMKTVASVLVEANSEYVEKYIKETDFR</sequence>
<dbReference type="OrthoDB" id="5600252at2759"/>
<dbReference type="InterPro" id="IPR014001">
    <property type="entry name" value="Helicase_ATP-bd"/>
</dbReference>
<dbReference type="SMART" id="SM00487">
    <property type="entry name" value="DEXDc"/>
    <property type="match status" value="1"/>
</dbReference>
<protein>
    <recommendedName>
        <fullName evidence="9">ATP-dependent RNA helicase DHX30</fullName>
    </recommendedName>
</protein>
<dbReference type="GO" id="GO:0003678">
    <property type="term" value="F:DNA helicase activity"/>
    <property type="evidence" value="ECO:0007669"/>
    <property type="project" value="TreeGrafter"/>
</dbReference>
<dbReference type="CDD" id="cd18791">
    <property type="entry name" value="SF2_C_RHA"/>
    <property type="match status" value="1"/>
</dbReference>